<dbReference type="PANTHER" id="PTHR45339">
    <property type="entry name" value="HYBRID SIGNAL TRANSDUCTION HISTIDINE KINASE J"/>
    <property type="match status" value="1"/>
</dbReference>
<dbReference type="AlphaFoldDB" id="A0A6M0JY48"/>
<evidence type="ECO:0000256" key="3">
    <source>
        <dbReference type="PROSITE-ProRule" id="PRU00169"/>
    </source>
</evidence>
<protein>
    <submittedName>
        <fullName evidence="5">Response regulator</fullName>
    </submittedName>
</protein>
<evidence type="ECO:0000256" key="2">
    <source>
        <dbReference type="ARBA" id="ARBA00023012"/>
    </source>
</evidence>
<organism evidence="5 6">
    <name type="scientific">Thiorhodococcus minor</name>
    <dbReference type="NCBI Taxonomy" id="57489"/>
    <lineage>
        <taxon>Bacteria</taxon>
        <taxon>Pseudomonadati</taxon>
        <taxon>Pseudomonadota</taxon>
        <taxon>Gammaproteobacteria</taxon>
        <taxon>Chromatiales</taxon>
        <taxon>Chromatiaceae</taxon>
        <taxon>Thiorhodococcus</taxon>
    </lineage>
</organism>
<keyword evidence="2" id="KW-0902">Two-component regulatory system</keyword>
<dbReference type="Pfam" id="PF00072">
    <property type="entry name" value="Response_reg"/>
    <property type="match status" value="1"/>
</dbReference>
<comment type="caution">
    <text evidence="5">The sequence shown here is derived from an EMBL/GenBank/DDBJ whole genome shotgun (WGS) entry which is preliminary data.</text>
</comment>
<dbReference type="SUPFAM" id="SSF52172">
    <property type="entry name" value="CheY-like"/>
    <property type="match status" value="1"/>
</dbReference>
<dbReference type="CDD" id="cd17546">
    <property type="entry name" value="REC_hyHK_CKI1_RcsC-like"/>
    <property type="match status" value="1"/>
</dbReference>
<dbReference type="EMBL" id="JAAIJQ010000028">
    <property type="protein sequence ID" value="NEV62430.1"/>
    <property type="molecule type" value="Genomic_DNA"/>
</dbReference>
<sequence length="96" mass="10534">MEAFDRGRFDLVPMDGEMPLMDGIAATRRIREHECARGLVKTPIVVATAHALPQDRASSLRAGLDGDLVSPYSLGELEGVLMRWLSPEAAEETGRR</sequence>
<gene>
    <name evidence="5" type="ORF">G3446_11105</name>
</gene>
<feature type="domain" description="Response regulatory" evidence="4">
    <location>
        <begin position="1"/>
        <end position="85"/>
    </location>
</feature>
<dbReference type="Gene3D" id="3.40.50.2300">
    <property type="match status" value="1"/>
</dbReference>
<accession>A0A6M0JY48</accession>
<proteinExistence type="predicted"/>
<keyword evidence="6" id="KW-1185">Reference proteome</keyword>
<dbReference type="Proteomes" id="UP000483379">
    <property type="component" value="Unassembled WGS sequence"/>
</dbReference>
<evidence type="ECO:0000256" key="1">
    <source>
        <dbReference type="ARBA" id="ARBA00022553"/>
    </source>
</evidence>
<keyword evidence="1 3" id="KW-0597">Phosphoprotein</keyword>
<evidence type="ECO:0000259" key="4">
    <source>
        <dbReference type="PROSITE" id="PS50110"/>
    </source>
</evidence>
<dbReference type="PANTHER" id="PTHR45339:SF1">
    <property type="entry name" value="HYBRID SIGNAL TRANSDUCTION HISTIDINE KINASE J"/>
    <property type="match status" value="1"/>
</dbReference>
<dbReference type="InterPro" id="IPR001789">
    <property type="entry name" value="Sig_transdc_resp-reg_receiver"/>
</dbReference>
<dbReference type="PROSITE" id="PS50110">
    <property type="entry name" value="RESPONSE_REGULATORY"/>
    <property type="match status" value="1"/>
</dbReference>
<dbReference type="InterPro" id="IPR011006">
    <property type="entry name" value="CheY-like_superfamily"/>
</dbReference>
<evidence type="ECO:0000313" key="6">
    <source>
        <dbReference type="Proteomes" id="UP000483379"/>
    </source>
</evidence>
<reference evidence="5 6" key="1">
    <citation type="submission" date="2020-02" db="EMBL/GenBank/DDBJ databases">
        <title>Genome sequences of Thiorhodococcus mannitoliphagus and Thiorhodococcus minor, purple sulfur photosynthetic bacteria in the gammaproteobacterial family, Chromatiaceae.</title>
        <authorList>
            <person name="Aviles F.A."/>
            <person name="Meyer T.E."/>
            <person name="Kyndt J.A."/>
        </authorList>
    </citation>
    <scope>NUCLEOTIDE SEQUENCE [LARGE SCALE GENOMIC DNA]</scope>
    <source>
        <strain evidence="5 6">DSM 11518</strain>
    </source>
</reference>
<feature type="modified residue" description="4-aspartylphosphate" evidence="3">
    <location>
        <position position="15"/>
    </location>
</feature>
<evidence type="ECO:0000313" key="5">
    <source>
        <dbReference type="EMBL" id="NEV62430.1"/>
    </source>
</evidence>
<dbReference type="GO" id="GO:0000160">
    <property type="term" value="P:phosphorelay signal transduction system"/>
    <property type="evidence" value="ECO:0007669"/>
    <property type="project" value="UniProtKB-KW"/>
</dbReference>
<name>A0A6M0JY48_9GAMM</name>